<dbReference type="Proteomes" id="UP000094565">
    <property type="component" value="Chromosome 2"/>
</dbReference>
<evidence type="ECO:0000313" key="7">
    <source>
        <dbReference type="Proteomes" id="UP000094565"/>
    </source>
</evidence>
<dbReference type="InterPro" id="IPR036188">
    <property type="entry name" value="FAD/NAD-bd_sf"/>
</dbReference>
<reference evidence="6 7" key="1">
    <citation type="submission" date="2016-02" db="EMBL/GenBank/DDBJ databases">
        <title>Comparative genomic and transcriptomic foundation for Pichia pastoris.</title>
        <authorList>
            <person name="Love K.R."/>
            <person name="Shah K.A."/>
            <person name="Whittaker C.A."/>
            <person name="Wu J."/>
            <person name="Bartlett M.C."/>
            <person name="Ma D."/>
            <person name="Leeson R.L."/>
            <person name="Priest M."/>
            <person name="Young S.K."/>
            <person name="Love J.C."/>
        </authorList>
    </citation>
    <scope>NUCLEOTIDE SEQUENCE [LARGE SCALE GENOMIC DNA]</scope>
    <source>
        <strain evidence="6 7">ATCC 28485</strain>
    </source>
</reference>
<dbReference type="EMBL" id="CP014585">
    <property type="protein sequence ID" value="ANZ75553.1"/>
    <property type="molecule type" value="Genomic_DNA"/>
</dbReference>
<feature type="domain" description="FAD/NAD(P)-binding" evidence="5">
    <location>
        <begin position="3"/>
        <end position="266"/>
    </location>
</feature>
<evidence type="ECO:0000256" key="3">
    <source>
        <dbReference type="ARBA" id="ARBA00022827"/>
    </source>
</evidence>
<evidence type="ECO:0000256" key="4">
    <source>
        <dbReference type="ARBA" id="ARBA00023002"/>
    </source>
</evidence>
<dbReference type="GO" id="GO:0050660">
    <property type="term" value="F:flavin adenine dinucleotide binding"/>
    <property type="evidence" value="ECO:0007669"/>
    <property type="project" value="TreeGrafter"/>
</dbReference>
<keyword evidence="2" id="KW-0285">Flavoprotein</keyword>
<dbReference type="Pfam" id="PF07992">
    <property type="entry name" value="Pyr_redox_2"/>
    <property type="match status" value="1"/>
</dbReference>
<accession>A0A1B2JBZ6</accession>
<dbReference type="OrthoDB" id="202203at2759"/>
<evidence type="ECO:0000256" key="1">
    <source>
        <dbReference type="ARBA" id="ARBA00006442"/>
    </source>
</evidence>
<organism evidence="6 7">
    <name type="scientific">Komagataella pastoris</name>
    <name type="common">Yeast</name>
    <name type="synonym">Pichia pastoris</name>
    <dbReference type="NCBI Taxonomy" id="4922"/>
    <lineage>
        <taxon>Eukaryota</taxon>
        <taxon>Fungi</taxon>
        <taxon>Dikarya</taxon>
        <taxon>Ascomycota</taxon>
        <taxon>Saccharomycotina</taxon>
        <taxon>Pichiomycetes</taxon>
        <taxon>Pichiales</taxon>
        <taxon>Pichiaceae</taxon>
        <taxon>Komagataella</taxon>
    </lineage>
</organism>
<evidence type="ECO:0000313" key="6">
    <source>
        <dbReference type="EMBL" id="ANZ75553.1"/>
    </source>
</evidence>
<dbReference type="GO" id="GO:0005737">
    <property type="term" value="C:cytoplasm"/>
    <property type="evidence" value="ECO:0007669"/>
    <property type="project" value="TreeGrafter"/>
</dbReference>
<dbReference type="SUPFAM" id="SSF51905">
    <property type="entry name" value="FAD/NAD(P)-binding domain"/>
    <property type="match status" value="1"/>
</dbReference>
<proteinExistence type="inferred from homology"/>
<keyword evidence="7" id="KW-1185">Reference proteome</keyword>
<sequence length="355" mass="38614">MTHIVVIGGGPYGGSVANRLQKTGVKVTLISRSETALLLPAMIRLPFHKDVSRVSVKIRDVLNPDVELIIDQVVNVDESQVDLGVHDPVSFDRLVIATGAVWDDPIAPHKYQQNGIQEYTKEIADLGEKANDIVLVGGGALGVELAGEYAYHFPEKSIILIHSEKKLLDASAIDKVRDSVASQLRGLKVKLILGKKAEIKGQSVFVDGEEVPCDYLIKTTGPKANPPVSSIKGLVNDKNEIIINSKFQAECNPKIYAIGDVTNYPKRGLVSRENWISIITHNLKEDIKGTSSYRTVDWPKQGAKSRSTFAVSVGPEGGAGQYILPFGCAFSLPKFAVVKAKSSTLFYSQLNSMFT</sequence>
<evidence type="ECO:0000256" key="2">
    <source>
        <dbReference type="ARBA" id="ARBA00022630"/>
    </source>
</evidence>
<dbReference type="PRINTS" id="PR00368">
    <property type="entry name" value="FADPNR"/>
</dbReference>
<comment type="similarity">
    <text evidence="1">Belongs to the FAD-dependent oxidoreductase family.</text>
</comment>
<dbReference type="PRINTS" id="PR00469">
    <property type="entry name" value="PNDRDTASEII"/>
</dbReference>
<protein>
    <submittedName>
        <fullName evidence="6">BA75_01952T0</fullName>
    </submittedName>
</protein>
<dbReference type="AlphaFoldDB" id="A0A1B2JBZ6"/>
<dbReference type="PANTHER" id="PTHR43735">
    <property type="entry name" value="APOPTOSIS-INDUCING FACTOR 1"/>
    <property type="match status" value="1"/>
</dbReference>
<name>A0A1B2JBZ6_PICPA</name>
<evidence type="ECO:0000259" key="5">
    <source>
        <dbReference type="Pfam" id="PF07992"/>
    </source>
</evidence>
<dbReference type="GO" id="GO:0004174">
    <property type="term" value="F:electron-transferring-flavoprotein dehydrogenase activity"/>
    <property type="evidence" value="ECO:0007669"/>
    <property type="project" value="TreeGrafter"/>
</dbReference>
<dbReference type="PANTHER" id="PTHR43735:SF3">
    <property type="entry name" value="FERROPTOSIS SUPPRESSOR PROTEIN 1"/>
    <property type="match status" value="1"/>
</dbReference>
<dbReference type="Gene3D" id="3.50.50.100">
    <property type="match status" value="1"/>
</dbReference>
<keyword evidence="3" id="KW-0274">FAD</keyword>
<dbReference type="InterPro" id="IPR023753">
    <property type="entry name" value="FAD/NAD-binding_dom"/>
</dbReference>
<keyword evidence="4" id="KW-0560">Oxidoreductase</keyword>
<gene>
    <name evidence="6" type="primary">AIF1</name>
    <name evidence="6" type="ORF">ATY40_BA7501952</name>
</gene>